<feature type="region of interest" description="Disordered" evidence="1">
    <location>
        <begin position="47"/>
        <end position="76"/>
    </location>
</feature>
<dbReference type="Proteomes" id="UP000287033">
    <property type="component" value="Unassembled WGS sequence"/>
</dbReference>
<dbReference type="GO" id="GO:0005886">
    <property type="term" value="C:plasma membrane"/>
    <property type="evidence" value="ECO:0007669"/>
    <property type="project" value="TreeGrafter"/>
</dbReference>
<feature type="compositionally biased region" description="Gly residues" evidence="1">
    <location>
        <begin position="52"/>
        <end position="62"/>
    </location>
</feature>
<comment type="caution">
    <text evidence="2">The sequence shown here is derived from an EMBL/GenBank/DDBJ whole genome shotgun (WGS) entry which is preliminary data.</text>
</comment>
<sequence>MKCGLLPISHEALLVGDVAHYEYSGALDEEADKIQLQKCLGPTAKVQRPLGEGSGRGRGGGAKRLAAYRGIPEPAA</sequence>
<dbReference type="PANTHER" id="PTHR10672:SF6">
    <property type="entry name" value="BETA-ADDUCIN"/>
    <property type="match status" value="1"/>
</dbReference>
<evidence type="ECO:0000313" key="3">
    <source>
        <dbReference type="Proteomes" id="UP000287033"/>
    </source>
</evidence>
<name>A0A401TDK9_CHIPU</name>
<evidence type="ECO:0000256" key="1">
    <source>
        <dbReference type="SAM" id="MobiDB-lite"/>
    </source>
</evidence>
<dbReference type="GO" id="GO:0051015">
    <property type="term" value="F:actin filament binding"/>
    <property type="evidence" value="ECO:0007669"/>
    <property type="project" value="TreeGrafter"/>
</dbReference>
<keyword evidence="3" id="KW-1185">Reference proteome</keyword>
<dbReference type="EMBL" id="BEZZ01049567">
    <property type="protein sequence ID" value="GCC40724.1"/>
    <property type="molecule type" value="Genomic_DNA"/>
</dbReference>
<evidence type="ECO:0000313" key="2">
    <source>
        <dbReference type="EMBL" id="GCC40724.1"/>
    </source>
</evidence>
<dbReference type="GO" id="GO:0051016">
    <property type="term" value="P:barbed-end actin filament capping"/>
    <property type="evidence" value="ECO:0007669"/>
    <property type="project" value="TreeGrafter"/>
</dbReference>
<dbReference type="STRING" id="137246.A0A401TDK9"/>
<dbReference type="AlphaFoldDB" id="A0A401TDK9"/>
<organism evidence="2 3">
    <name type="scientific">Chiloscyllium punctatum</name>
    <name type="common">Brownbanded bambooshark</name>
    <name type="synonym">Hemiscyllium punctatum</name>
    <dbReference type="NCBI Taxonomy" id="137246"/>
    <lineage>
        <taxon>Eukaryota</taxon>
        <taxon>Metazoa</taxon>
        <taxon>Chordata</taxon>
        <taxon>Craniata</taxon>
        <taxon>Vertebrata</taxon>
        <taxon>Chondrichthyes</taxon>
        <taxon>Elasmobranchii</taxon>
        <taxon>Galeomorphii</taxon>
        <taxon>Galeoidea</taxon>
        <taxon>Orectolobiformes</taxon>
        <taxon>Hemiscylliidae</taxon>
        <taxon>Chiloscyllium</taxon>
    </lineage>
</organism>
<gene>
    <name evidence="2" type="ORF">chiPu_0024965</name>
</gene>
<dbReference type="GO" id="GO:0005856">
    <property type="term" value="C:cytoskeleton"/>
    <property type="evidence" value="ECO:0007669"/>
    <property type="project" value="TreeGrafter"/>
</dbReference>
<dbReference type="PANTHER" id="PTHR10672">
    <property type="entry name" value="ADDUCIN"/>
    <property type="match status" value="1"/>
</dbReference>
<proteinExistence type="predicted"/>
<protein>
    <submittedName>
        <fullName evidence="2">Uncharacterized protein</fullName>
    </submittedName>
</protein>
<dbReference type="GO" id="GO:0014069">
    <property type="term" value="C:postsynaptic density"/>
    <property type="evidence" value="ECO:0007669"/>
    <property type="project" value="TreeGrafter"/>
</dbReference>
<dbReference type="OrthoDB" id="3238794at2759"/>
<reference evidence="2 3" key="1">
    <citation type="journal article" date="2018" name="Nat. Ecol. Evol.">
        <title>Shark genomes provide insights into elasmobranch evolution and the origin of vertebrates.</title>
        <authorList>
            <person name="Hara Y"/>
            <person name="Yamaguchi K"/>
            <person name="Onimaru K"/>
            <person name="Kadota M"/>
            <person name="Koyanagi M"/>
            <person name="Keeley SD"/>
            <person name="Tatsumi K"/>
            <person name="Tanaka K"/>
            <person name="Motone F"/>
            <person name="Kageyama Y"/>
            <person name="Nozu R"/>
            <person name="Adachi N"/>
            <person name="Nishimura O"/>
            <person name="Nakagawa R"/>
            <person name="Tanegashima C"/>
            <person name="Kiyatake I"/>
            <person name="Matsumoto R"/>
            <person name="Murakumo K"/>
            <person name="Nishida K"/>
            <person name="Terakita A"/>
            <person name="Kuratani S"/>
            <person name="Sato K"/>
            <person name="Hyodo S Kuraku.S."/>
        </authorList>
    </citation>
    <scope>NUCLEOTIDE SEQUENCE [LARGE SCALE GENOMIC DNA]</scope>
</reference>
<accession>A0A401TDK9</accession>
<dbReference type="InterPro" id="IPR051017">
    <property type="entry name" value="Aldolase-II_Adducin_sf"/>
</dbReference>